<evidence type="ECO:0000256" key="4">
    <source>
        <dbReference type="ARBA" id="ARBA00023136"/>
    </source>
</evidence>
<keyword evidence="5" id="KW-0175">Coiled coil</keyword>
<accession>A0A844FJJ3</accession>
<dbReference type="EMBL" id="VULR01000017">
    <property type="protein sequence ID" value="MSS44149.1"/>
    <property type="molecule type" value="Genomic_DNA"/>
</dbReference>
<comment type="caution">
    <text evidence="8">The sequence shown here is derived from an EMBL/GenBank/DDBJ whole genome shotgun (WGS) entry which is preliminary data.</text>
</comment>
<dbReference type="PANTHER" id="PTHR41335:SF1">
    <property type="entry name" value="MEMBRANE PROTEIN"/>
    <property type="match status" value="1"/>
</dbReference>
<dbReference type="Proteomes" id="UP000462760">
    <property type="component" value="Unassembled WGS sequence"/>
</dbReference>
<evidence type="ECO:0000256" key="3">
    <source>
        <dbReference type="ARBA" id="ARBA00022989"/>
    </source>
</evidence>
<evidence type="ECO:0000256" key="1">
    <source>
        <dbReference type="ARBA" id="ARBA00022475"/>
    </source>
</evidence>
<sequence length="114" mass="12858">MQRGFIFSLLFAIMVAVFALKNANKVLIDFIFGKVNISQALVILISAILGAVIVAIMGSVKNFKLKRDNKELNKKLESIKKEKNELMLMLEEQEKEVLDIEEEKDTNTLDGNNS</sequence>
<reference evidence="8 9" key="1">
    <citation type="submission" date="2019-08" db="EMBL/GenBank/DDBJ databases">
        <title>In-depth cultivation of the pig gut microbiome towards novel bacterial diversity and tailored functional studies.</title>
        <authorList>
            <person name="Wylensek D."/>
            <person name="Hitch T.C.A."/>
            <person name="Clavel T."/>
        </authorList>
    </citation>
    <scope>NUCLEOTIDE SEQUENCE [LARGE SCALE GENOMIC DNA]</scope>
    <source>
        <strain evidence="8 9">Med78-601-WT-4W-RMD-3</strain>
    </source>
</reference>
<evidence type="ECO:0000259" key="7">
    <source>
        <dbReference type="Pfam" id="PF06305"/>
    </source>
</evidence>
<feature type="coiled-coil region" evidence="5">
    <location>
        <begin position="62"/>
        <end position="110"/>
    </location>
</feature>
<gene>
    <name evidence="8" type="ORF">FYJ27_10565</name>
</gene>
<dbReference type="GO" id="GO:0005886">
    <property type="term" value="C:plasma membrane"/>
    <property type="evidence" value="ECO:0007669"/>
    <property type="project" value="InterPro"/>
</dbReference>
<keyword evidence="4 6" id="KW-0472">Membrane</keyword>
<name>A0A844FJJ3_9FIRM</name>
<feature type="domain" description="Lipopolysaccharide assembly protein A" evidence="7">
    <location>
        <begin position="21"/>
        <end position="83"/>
    </location>
</feature>
<evidence type="ECO:0000313" key="9">
    <source>
        <dbReference type="Proteomes" id="UP000462760"/>
    </source>
</evidence>
<keyword evidence="1" id="KW-1003">Cell membrane</keyword>
<evidence type="ECO:0000256" key="6">
    <source>
        <dbReference type="SAM" id="Phobius"/>
    </source>
</evidence>
<evidence type="ECO:0000256" key="5">
    <source>
        <dbReference type="SAM" id="Coils"/>
    </source>
</evidence>
<keyword evidence="2 6" id="KW-0812">Transmembrane</keyword>
<dbReference type="RefSeq" id="WP_216383969.1">
    <property type="nucleotide sequence ID" value="NZ_JAHLOA010000004.1"/>
</dbReference>
<protein>
    <submittedName>
        <fullName evidence="8">DUF1049 domain-containing protein</fullName>
    </submittedName>
</protein>
<dbReference type="PANTHER" id="PTHR41335">
    <property type="entry name" value="MEMBRANE PROTEIN-RELATED"/>
    <property type="match status" value="1"/>
</dbReference>
<organism evidence="8 9">
    <name type="scientific">Anaerosalibacter bizertensis</name>
    <dbReference type="NCBI Taxonomy" id="932217"/>
    <lineage>
        <taxon>Bacteria</taxon>
        <taxon>Bacillati</taxon>
        <taxon>Bacillota</taxon>
        <taxon>Tissierellia</taxon>
        <taxon>Tissierellales</taxon>
        <taxon>Sporanaerobacteraceae</taxon>
        <taxon>Anaerosalibacter</taxon>
    </lineage>
</organism>
<dbReference type="AlphaFoldDB" id="A0A844FJJ3"/>
<dbReference type="Pfam" id="PF06305">
    <property type="entry name" value="LapA_dom"/>
    <property type="match status" value="1"/>
</dbReference>
<proteinExistence type="predicted"/>
<feature type="transmembrane region" description="Helical" evidence="6">
    <location>
        <begin position="35"/>
        <end position="60"/>
    </location>
</feature>
<evidence type="ECO:0000256" key="2">
    <source>
        <dbReference type="ARBA" id="ARBA00022692"/>
    </source>
</evidence>
<keyword evidence="3 6" id="KW-1133">Transmembrane helix</keyword>
<evidence type="ECO:0000313" key="8">
    <source>
        <dbReference type="EMBL" id="MSS44149.1"/>
    </source>
</evidence>
<dbReference type="InterPro" id="IPR010445">
    <property type="entry name" value="LapA_dom"/>
</dbReference>